<sequence length="79" mass="8641">MDREKLGDWDRRPRIGAYANKTKFCVGDEVYLSEPGGRALRGPYLIASVGAGGIYTLSLQDGTRVDNGKVFSEANLEFA</sequence>
<proteinExistence type="predicted"/>
<evidence type="ECO:0000313" key="2">
    <source>
        <dbReference type="Proteomes" id="UP000249789"/>
    </source>
</evidence>
<dbReference type="RefSeq" id="XP_040801219.1">
    <property type="nucleotide sequence ID" value="XM_040948618.1"/>
</dbReference>
<evidence type="ECO:0000313" key="1">
    <source>
        <dbReference type="EMBL" id="RAK77209.1"/>
    </source>
</evidence>
<gene>
    <name evidence="1" type="ORF">BO72DRAFT_496234</name>
</gene>
<dbReference type="EMBL" id="KZ824643">
    <property type="protein sequence ID" value="RAK77209.1"/>
    <property type="molecule type" value="Genomic_DNA"/>
</dbReference>
<name>A0A8G1W1M9_9EURO</name>
<accession>A0A8G1W1M9</accession>
<dbReference type="Proteomes" id="UP000249789">
    <property type="component" value="Unassembled WGS sequence"/>
</dbReference>
<dbReference type="GeneID" id="63865951"/>
<reference evidence="1 2" key="1">
    <citation type="submission" date="2018-02" db="EMBL/GenBank/DDBJ databases">
        <title>The genomes of Aspergillus section Nigri reveals drivers in fungal speciation.</title>
        <authorList>
            <consortium name="DOE Joint Genome Institute"/>
            <person name="Vesth T.C."/>
            <person name="Nybo J."/>
            <person name="Theobald S."/>
            <person name="Brandl J."/>
            <person name="Frisvad J.C."/>
            <person name="Nielsen K.F."/>
            <person name="Lyhne E.K."/>
            <person name="Kogle M.E."/>
            <person name="Kuo A."/>
            <person name="Riley R."/>
            <person name="Clum A."/>
            <person name="Nolan M."/>
            <person name="Lipzen A."/>
            <person name="Salamov A."/>
            <person name="Henrissat B."/>
            <person name="Wiebenga A."/>
            <person name="De vries R.P."/>
            <person name="Grigoriev I.V."/>
            <person name="Mortensen U.H."/>
            <person name="Andersen M.R."/>
            <person name="Baker S.E."/>
        </authorList>
    </citation>
    <scope>NUCLEOTIDE SEQUENCE [LARGE SCALE GENOMIC DNA]</scope>
    <source>
        <strain evidence="1 2">CBS 313.89</strain>
    </source>
</reference>
<protein>
    <submittedName>
        <fullName evidence="1">Uncharacterized protein</fullName>
    </submittedName>
</protein>
<organism evidence="1 2">
    <name type="scientific">Aspergillus fijiensis CBS 313.89</name>
    <dbReference type="NCBI Taxonomy" id="1448319"/>
    <lineage>
        <taxon>Eukaryota</taxon>
        <taxon>Fungi</taxon>
        <taxon>Dikarya</taxon>
        <taxon>Ascomycota</taxon>
        <taxon>Pezizomycotina</taxon>
        <taxon>Eurotiomycetes</taxon>
        <taxon>Eurotiomycetidae</taxon>
        <taxon>Eurotiales</taxon>
        <taxon>Aspergillaceae</taxon>
        <taxon>Aspergillus</taxon>
    </lineage>
</organism>
<dbReference type="VEuPathDB" id="FungiDB:BO72DRAFT_496234"/>
<dbReference type="AlphaFoldDB" id="A0A8G1W1M9"/>
<dbReference type="OrthoDB" id="4725400at2759"/>
<keyword evidence="2" id="KW-1185">Reference proteome</keyword>